<keyword evidence="1" id="KW-0560">Oxidoreductase</keyword>
<evidence type="ECO:0000256" key="1">
    <source>
        <dbReference type="ARBA" id="ARBA00023002"/>
    </source>
</evidence>
<name>A0A7T7HL78_9HYPH</name>
<protein>
    <submittedName>
        <fullName evidence="3">Aldo/keto reductase</fullName>
    </submittedName>
</protein>
<evidence type="ECO:0000313" key="4">
    <source>
        <dbReference type="Proteomes" id="UP000596083"/>
    </source>
</evidence>
<dbReference type="AlphaFoldDB" id="A0A7T7HL78"/>
<dbReference type="InterPro" id="IPR023210">
    <property type="entry name" value="NADP_OxRdtase_dom"/>
</dbReference>
<dbReference type="SUPFAM" id="SSF51430">
    <property type="entry name" value="NAD(P)-linked oxidoreductase"/>
    <property type="match status" value="1"/>
</dbReference>
<reference evidence="3 4" key="1">
    <citation type="submission" date="2020-12" db="EMBL/GenBank/DDBJ databases">
        <authorList>
            <person name="Zheng R.K."/>
            <person name="Sun C.M."/>
        </authorList>
    </citation>
    <scope>NUCLEOTIDE SEQUENCE [LARGE SCALE GENOMIC DNA]</scope>
    <source>
        <strain evidence="3 4">ZRK001</strain>
    </source>
</reference>
<accession>A0A7T7HL78</accession>
<dbReference type="PANTHER" id="PTHR43364">
    <property type="entry name" value="NADH-SPECIFIC METHYLGLYOXAL REDUCTASE-RELATED"/>
    <property type="match status" value="1"/>
</dbReference>
<feature type="domain" description="NADP-dependent oxidoreductase" evidence="2">
    <location>
        <begin position="30"/>
        <end position="326"/>
    </location>
</feature>
<dbReference type="KEGG" id="mlut:JET14_03395"/>
<dbReference type="PANTHER" id="PTHR43364:SF4">
    <property type="entry name" value="NAD(P)-LINKED OXIDOREDUCTASE SUPERFAMILY PROTEIN"/>
    <property type="match status" value="1"/>
</dbReference>
<gene>
    <name evidence="3" type="ORF">JET14_03395</name>
</gene>
<proteinExistence type="predicted"/>
<evidence type="ECO:0000313" key="3">
    <source>
        <dbReference type="EMBL" id="QQM31238.1"/>
    </source>
</evidence>
<dbReference type="Pfam" id="PF00248">
    <property type="entry name" value="Aldo_ket_red"/>
    <property type="match status" value="1"/>
</dbReference>
<dbReference type="EMBL" id="CP066786">
    <property type="protein sequence ID" value="QQM31238.1"/>
    <property type="molecule type" value="Genomic_DNA"/>
</dbReference>
<dbReference type="GO" id="GO:0016491">
    <property type="term" value="F:oxidoreductase activity"/>
    <property type="evidence" value="ECO:0007669"/>
    <property type="project" value="UniProtKB-KW"/>
</dbReference>
<dbReference type="InterPro" id="IPR036812">
    <property type="entry name" value="NAD(P)_OxRdtase_dom_sf"/>
</dbReference>
<sequence>MTHASYDLPKRQLGTTDMAITRTGFGAWAIGGGGWAAGWGAQDDSDSVAAIRRAVDAGINWIDTASVYGLGHSEEVVGRAIAGMSSSERPFIFTKCGMVWNDDDPMETPKRVGDPDSLKAQTEASLRRLGVEVIDLMQIHWPSNDVPLAEYWGAMCALKAAGKVRAIGLSNHDIGQLEEAESIGHVDTLQPPFSAIRRDTAADLLPWARANETGVICYSPMQAGLLTGRFTEERAASLPDDDWRRGSSNFNGSALTANLALAEALKPVAERHGVSQAAVAVAWVLAWPGLTGAIVGARKPEQIDGWIAAASLELDDDDLDAIAAAIEKTGAGSGPARP</sequence>
<dbReference type="Gene3D" id="3.20.20.100">
    <property type="entry name" value="NADP-dependent oxidoreductase domain"/>
    <property type="match status" value="1"/>
</dbReference>
<dbReference type="InterPro" id="IPR050523">
    <property type="entry name" value="AKR_Detox_Biosynth"/>
</dbReference>
<organism evidence="3 4">
    <name type="scientific">Martelella lutilitoris</name>
    <dbReference type="NCBI Taxonomy" id="2583532"/>
    <lineage>
        <taxon>Bacteria</taxon>
        <taxon>Pseudomonadati</taxon>
        <taxon>Pseudomonadota</taxon>
        <taxon>Alphaproteobacteria</taxon>
        <taxon>Hyphomicrobiales</taxon>
        <taxon>Aurantimonadaceae</taxon>
        <taxon>Martelella</taxon>
    </lineage>
</organism>
<dbReference type="CDD" id="cd19102">
    <property type="entry name" value="AKR_unchar"/>
    <property type="match status" value="1"/>
</dbReference>
<dbReference type="RefSeq" id="WP_200336803.1">
    <property type="nucleotide sequence ID" value="NZ_CP066786.1"/>
</dbReference>
<evidence type="ECO:0000259" key="2">
    <source>
        <dbReference type="Pfam" id="PF00248"/>
    </source>
</evidence>
<dbReference type="GO" id="GO:0005829">
    <property type="term" value="C:cytosol"/>
    <property type="evidence" value="ECO:0007669"/>
    <property type="project" value="TreeGrafter"/>
</dbReference>
<dbReference type="Proteomes" id="UP000596083">
    <property type="component" value="Chromosome"/>
</dbReference>